<dbReference type="PANTHER" id="PTHR43377:SF1">
    <property type="entry name" value="BILIVERDIN REDUCTASE A"/>
    <property type="match status" value="1"/>
</dbReference>
<dbReference type="InterPro" id="IPR051450">
    <property type="entry name" value="Gfo/Idh/MocA_Oxidoreductases"/>
</dbReference>
<dbReference type="Gene3D" id="3.30.360.10">
    <property type="entry name" value="Dihydrodipicolinate Reductase, domain 2"/>
    <property type="match status" value="1"/>
</dbReference>
<dbReference type="SUPFAM" id="SSF55347">
    <property type="entry name" value="Glyceraldehyde-3-phosphate dehydrogenase-like, C-terminal domain"/>
    <property type="match status" value="1"/>
</dbReference>
<dbReference type="InterPro" id="IPR055170">
    <property type="entry name" value="GFO_IDH_MocA-like_dom"/>
</dbReference>
<gene>
    <name evidence="3" type="ORF">SAMN04488514_110129</name>
</gene>
<proteinExistence type="predicted"/>
<feature type="domain" description="GFO/IDH/MocA-like oxidoreductase" evidence="2">
    <location>
        <begin position="128"/>
        <end position="251"/>
    </location>
</feature>
<protein>
    <submittedName>
        <fullName evidence="3">Predicted dehydrogenase</fullName>
    </submittedName>
</protein>
<reference evidence="3 4" key="1">
    <citation type="submission" date="2016-10" db="EMBL/GenBank/DDBJ databases">
        <authorList>
            <person name="de Groot N.N."/>
        </authorList>
    </citation>
    <scope>NUCLEOTIDE SEQUENCE [LARGE SCALE GENOMIC DNA]</scope>
    <source>
        <strain evidence="3 4">DSM 19886</strain>
    </source>
</reference>
<dbReference type="OrthoDB" id="9815825at2"/>
<evidence type="ECO:0000259" key="1">
    <source>
        <dbReference type="Pfam" id="PF01408"/>
    </source>
</evidence>
<dbReference type="STRING" id="192904.SAMN04488514_110129"/>
<dbReference type="Pfam" id="PF01408">
    <property type="entry name" value="GFO_IDH_MocA"/>
    <property type="match status" value="1"/>
</dbReference>
<evidence type="ECO:0000259" key="2">
    <source>
        <dbReference type="Pfam" id="PF22725"/>
    </source>
</evidence>
<dbReference type="EMBL" id="FNGV01000010">
    <property type="protein sequence ID" value="SDM55254.1"/>
    <property type="molecule type" value="Genomic_DNA"/>
</dbReference>
<sequence>MIKVGLIGAGKMGISHLAILGAHPDVKVVGVCDTAKMVVGALEKYSKFTCYSDYRKMLEKEKPDAVFVALPTKFHYNFVKELLQKKIHVFAEKPFCLNPEQGAELKELAKVNGLVNQVGYHNKFIGTFKEVKRLIKGNYLGEIHHFVGEAYGPVVVKKKSDTWRSDPAEGGGCLMDYASHVIDLINDILSPVALAKGTDLKSIYSSNVEDAVYSLLELENGATGILSVNWSDDTYRKMSTSITIMGEKGKIISDANELKVYFKDTDCPTGYSKGWNVKYITDLTDQVDFYLRGEEYSAQVDYFVKAVEGKVPNDINTFESAWLTDRAISIIKTKAKATI</sequence>
<keyword evidence="4" id="KW-1185">Reference proteome</keyword>
<accession>A0A1G9U6F9</accession>
<evidence type="ECO:0000313" key="4">
    <source>
        <dbReference type="Proteomes" id="UP000199440"/>
    </source>
</evidence>
<dbReference type="SUPFAM" id="SSF51735">
    <property type="entry name" value="NAD(P)-binding Rossmann-fold domains"/>
    <property type="match status" value="1"/>
</dbReference>
<dbReference type="GO" id="GO:0000166">
    <property type="term" value="F:nucleotide binding"/>
    <property type="evidence" value="ECO:0007669"/>
    <property type="project" value="InterPro"/>
</dbReference>
<dbReference type="Proteomes" id="UP000199440">
    <property type="component" value="Unassembled WGS sequence"/>
</dbReference>
<name>A0A1G9U6F9_9FLAO</name>
<dbReference type="Pfam" id="PF22725">
    <property type="entry name" value="GFO_IDH_MocA_C3"/>
    <property type="match status" value="1"/>
</dbReference>
<feature type="domain" description="Gfo/Idh/MocA-like oxidoreductase N-terminal" evidence="1">
    <location>
        <begin position="2"/>
        <end position="120"/>
    </location>
</feature>
<evidence type="ECO:0000313" key="3">
    <source>
        <dbReference type="EMBL" id="SDM55254.1"/>
    </source>
</evidence>
<organism evidence="3 4">
    <name type="scientific">Kriegella aquimaris</name>
    <dbReference type="NCBI Taxonomy" id="192904"/>
    <lineage>
        <taxon>Bacteria</taxon>
        <taxon>Pseudomonadati</taxon>
        <taxon>Bacteroidota</taxon>
        <taxon>Flavobacteriia</taxon>
        <taxon>Flavobacteriales</taxon>
        <taxon>Flavobacteriaceae</taxon>
        <taxon>Kriegella</taxon>
    </lineage>
</organism>
<dbReference type="Gene3D" id="3.40.50.720">
    <property type="entry name" value="NAD(P)-binding Rossmann-like Domain"/>
    <property type="match status" value="1"/>
</dbReference>
<dbReference type="RefSeq" id="WP_089892678.1">
    <property type="nucleotide sequence ID" value="NZ_FNGV01000010.1"/>
</dbReference>
<dbReference type="InterPro" id="IPR000683">
    <property type="entry name" value="Gfo/Idh/MocA-like_OxRdtase_N"/>
</dbReference>
<dbReference type="InterPro" id="IPR036291">
    <property type="entry name" value="NAD(P)-bd_dom_sf"/>
</dbReference>
<dbReference type="PANTHER" id="PTHR43377">
    <property type="entry name" value="BILIVERDIN REDUCTASE A"/>
    <property type="match status" value="1"/>
</dbReference>
<dbReference type="AlphaFoldDB" id="A0A1G9U6F9"/>